<comment type="caution">
    <text evidence="11">The sequence shown here is derived from an EMBL/GenBank/DDBJ whole genome shotgun (WGS) entry which is preliminary data.</text>
</comment>
<evidence type="ECO:0000256" key="5">
    <source>
        <dbReference type="ARBA" id="ARBA00022741"/>
    </source>
</evidence>
<dbReference type="GO" id="GO:0005524">
    <property type="term" value="F:ATP binding"/>
    <property type="evidence" value="ECO:0007669"/>
    <property type="project" value="UniProtKB-KW"/>
</dbReference>
<keyword evidence="8" id="KW-0311">Gluconate utilization</keyword>
<keyword evidence="4 10" id="KW-0808">Transferase</keyword>
<evidence type="ECO:0000256" key="10">
    <source>
        <dbReference type="RuleBase" id="RU363066"/>
    </source>
</evidence>
<dbReference type="SUPFAM" id="SSF52540">
    <property type="entry name" value="P-loop containing nucleoside triphosphate hydrolases"/>
    <property type="match status" value="1"/>
</dbReference>
<dbReference type="EC" id="2.7.1.12" evidence="3 10"/>
<evidence type="ECO:0000256" key="2">
    <source>
        <dbReference type="ARBA" id="ARBA00008420"/>
    </source>
</evidence>
<keyword evidence="7 10" id="KW-0067">ATP-binding</keyword>
<dbReference type="GO" id="GO:0005737">
    <property type="term" value="C:cytoplasm"/>
    <property type="evidence" value="ECO:0007669"/>
    <property type="project" value="TreeGrafter"/>
</dbReference>
<evidence type="ECO:0000256" key="4">
    <source>
        <dbReference type="ARBA" id="ARBA00022679"/>
    </source>
</evidence>
<dbReference type="RefSeq" id="WP_127050728.1">
    <property type="nucleotide sequence ID" value="NZ_RZGZ01000003.1"/>
</dbReference>
<evidence type="ECO:0000256" key="9">
    <source>
        <dbReference type="ARBA" id="ARBA00048090"/>
    </source>
</evidence>
<evidence type="ECO:0000256" key="8">
    <source>
        <dbReference type="ARBA" id="ARBA00023064"/>
    </source>
</evidence>
<dbReference type="PANTHER" id="PTHR43442">
    <property type="entry name" value="GLUCONOKINASE-RELATED"/>
    <property type="match status" value="1"/>
</dbReference>
<dbReference type="CDD" id="cd02021">
    <property type="entry name" value="GntK"/>
    <property type="match status" value="1"/>
</dbReference>
<dbReference type="GO" id="GO:0019521">
    <property type="term" value="P:D-gluconate metabolic process"/>
    <property type="evidence" value="ECO:0007669"/>
    <property type="project" value="UniProtKB-KW"/>
</dbReference>
<evidence type="ECO:0000256" key="1">
    <source>
        <dbReference type="ARBA" id="ARBA00004761"/>
    </source>
</evidence>
<keyword evidence="6 10" id="KW-0418">Kinase</keyword>
<evidence type="ECO:0000313" key="11">
    <source>
        <dbReference type="EMBL" id="RUQ99166.1"/>
    </source>
</evidence>
<proteinExistence type="inferred from homology"/>
<dbReference type="Pfam" id="PF13671">
    <property type="entry name" value="AAA_33"/>
    <property type="match status" value="1"/>
</dbReference>
<evidence type="ECO:0000256" key="3">
    <source>
        <dbReference type="ARBA" id="ARBA00012054"/>
    </source>
</evidence>
<dbReference type="GO" id="GO:0046316">
    <property type="term" value="F:gluconokinase activity"/>
    <property type="evidence" value="ECO:0007669"/>
    <property type="project" value="UniProtKB-EC"/>
</dbReference>
<dbReference type="Proteomes" id="UP000274909">
    <property type="component" value="Unassembled WGS sequence"/>
</dbReference>
<dbReference type="OrthoDB" id="9795716at2"/>
<evidence type="ECO:0000313" key="12">
    <source>
        <dbReference type="Proteomes" id="UP000274909"/>
    </source>
</evidence>
<name>A0A433JR64_9MICO</name>
<gene>
    <name evidence="11" type="ORF">ELQ94_12710</name>
</gene>
<comment type="pathway">
    <text evidence="1">Carbohydrate acid metabolism.</text>
</comment>
<dbReference type="AlphaFoldDB" id="A0A433JR64"/>
<dbReference type="InterPro" id="IPR006001">
    <property type="entry name" value="Therm_gnt_kin"/>
</dbReference>
<dbReference type="Gene3D" id="3.40.50.300">
    <property type="entry name" value="P-loop containing nucleotide triphosphate hydrolases"/>
    <property type="match status" value="1"/>
</dbReference>
<evidence type="ECO:0000256" key="6">
    <source>
        <dbReference type="ARBA" id="ARBA00022777"/>
    </source>
</evidence>
<keyword evidence="5 10" id="KW-0547">Nucleotide-binding</keyword>
<sequence>MSSHAMPPLIALPPIVVMGVSGSGKSTMGALLGERLDIPFIDGDDLHPDANREKMRAGEPLDDDDRLPWLHRIGELIDAGLVEGHPTIVACSALRKSYRDLIRRHAPDAIFVHLRGSSELIADRMGARDHEYMPTTLLGSQLATLEPIEPDEHGIVVDVTSAPDTLADQIIAQLPAVENPAVEVPAVETPAVENVTSPDRPRS</sequence>
<dbReference type="InterPro" id="IPR027417">
    <property type="entry name" value="P-loop_NTPase"/>
</dbReference>
<accession>A0A433JR64</accession>
<organism evidence="11 12">
    <name type="scientific">Labedella endophytica</name>
    <dbReference type="NCBI Taxonomy" id="1523160"/>
    <lineage>
        <taxon>Bacteria</taxon>
        <taxon>Bacillati</taxon>
        <taxon>Actinomycetota</taxon>
        <taxon>Actinomycetes</taxon>
        <taxon>Micrococcales</taxon>
        <taxon>Microbacteriaceae</taxon>
        <taxon>Labedella</taxon>
    </lineage>
</organism>
<dbReference type="PANTHER" id="PTHR43442:SF3">
    <property type="entry name" value="GLUCONOKINASE-RELATED"/>
    <property type="match status" value="1"/>
</dbReference>
<dbReference type="EMBL" id="RZGZ01000003">
    <property type="protein sequence ID" value="RUQ99166.1"/>
    <property type="molecule type" value="Genomic_DNA"/>
</dbReference>
<reference evidence="11 12" key="1">
    <citation type="submission" date="2018-12" db="EMBL/GenBank/DDBJ databases">
        <authorList>
            <person name="Li F."/>
        </authorList>
    </citation>
    <scope>NUCLEOTIDE SEQUENCE [LARGE SCALE GENOMIC DNA]</scope>
    <source>
        <strain evidence="11 12">EGI 6500705</strain>
    </source>
</reference>
<dbReference type="FunFam" id="3.40.50.300:FF:000522">
    <property type="entry name" value="Gluconokinase"/>
    <property type="match status" value="1"/>
</dbReference>
<keyword evidence="12" id="KW-1185">Reference proteome</keyword>
<comment type="similarity">
    <text evidence="2 10">Belongs to the gluconokinase GntK/GntV family.</text>
</comment>
<evidence type="ECO:0000256" key="7">
    <source>
        <dbReference type="ARBA" id="ARBA00022840"/>
    </source>
</evidence>
<protein>
    <recommendedName>
        <fullName evidence="3 10">Gluconokinase</fullName>
        <ecNumber evidence="3 10">2.7.1.12</ecNumber>
    </recommendedName>
</protein>
<comment type="catalytic activity">
    <reaction evidence="9 10">
        <text>D-gluconate + ATP = 6-phospho-D-gluconate + ADP + H(+)</text>
        <dbReference type="Rhea" id="RHEA:19433"/>
        <dbReference type="ChEBI" id="CHEBI:15378"/>
        <dbReference type="ChEBI" id="CHEBI:18391"/>
        <dbReference type="ChEBI" id="CHEBI:30616"/>
        <dbReference type="ChEBI" id="CHEBI:58759"/>
        <dbReference type="ChEBI" id="CHEBI:456216"/>
        <dbReference type="EC" id="2.7.1.12"/>
    </reaction>
</comment>
<dbReference type="NCBIfam" id="TIGR01313">
    <property type="entry name" value="therm_gnt_kin"/>
    <property type="match status" value="1"/>
</dbReference>